<reference evidence="9 10" key="1">
    <citation type="journal article" date="2016" name="Nat. Commun.">
        <title>Ectomycorrhizal ecology is imprinted in the genome of the dominant symbiotic fungus Cenococcum geophilum.</title>
        <authorList>
            <consortium name="DOE Joint Genome Institute"/>
            <person name="Peter M."/>
            <person name="Kohler A."/>
            <person name="Ohm R.A."/>
            <person name="Kuo A."/>
            <person name="Krutzmann J."/>
            <person name="Morin E."/>
            <person name="Arend M."/>
            <person name="Barry K.W."/>
            <person name="Binder M."/>
            <person name="Choi C."/>
            <person name="Clum A."/>
            <person name="Copeland A."/>
            <person name="Grisel N."/>
            <person name="Haridas S."/>
            <person name="Kipfer T."/>
            <person name="LaButti K."/>
            <person name="Lindquist E."/>
            <person name="Lipzen A."/>
            <person name="Maire R."/>
            <person name="Meier B."/>
            <person name="Mihaltcheva S."/>
            <person name="Molinier V."/>
            <person name="Murat C."/>
            <person name="Poggeler S."/>
            <person name="Quandt C.A."/>
            <person name="Sperisen C."/>
            <person name="Tritt A."/>
            <person name="Tisserant E."/>
            <person name="Crous P.W."/>
            <person name="Henrissat B."/>
            <person name="Nehls U."/>
            <person name="Egli S."/>
            <person name="Spatafora J.W."/>
            <person name="Grigoriev I.V."/>
            <person name="Martin F.M."/>
        </authorList>
    </citation>
    <scope>NUCLEOTIDE SEQUENCE [LARGE SCALE GENOMIC DNA]</scope>
    <source>
        <strain evidence="9 10">CBS 459.81</strain>
    </source>
</reference>
<dbReference type="PROSITE" id="PS50850">
    <property type="entry name" value="MFS"/>
    <property type="match status" value="1"/>
</dbReference>
<dbReference type="InterPro" id="IPR036259">
    <property type="entry name" value="MFS_trans_sf"/>
</dbReference>
<evidence type="ECO:0000256" key="3">
    <source>
        <dbReference type="ARBA" id="ARBA00022692"/>
    </source>
</evidence>
<feature type="transmembrane region" description="Helical" evidence="7">
    <location>
        <begin position="245"/>
        <end position="268"/>
    </location>
</feature>
<feature type="transmembrane region" description="Helical" evidence="7">
    <location>
        <begin position="457"/>
        <end position="477"/>
    </location>
</feature>
<feature type="domain" description="Major facilitator superfamily (MFS) profile" evidence="8">
    <location>
        <begin position="48"/>
        <end position="570"/>
    </location>
</feature>
<dbReference type="InterPro" id="IPR020846">
    <property type="entry name" value="MFS_dom"/>
</dbReference>
<proteinExistence type="predicted"/>
<organism evidence="9 10">
    <name type="scientific">Lepidopterella palustris CBS 459.81</name>
    <dbReference type="NCBI Taxonomy" id="1314670"/>
    <lineage>
        <taxon>Eukaryota</taxon>
        <taxon>Fungi</taxon>
        <taxon>Dikarya</taxon>
        <taxon>Ascomycota</taxon>
        <taxon>Pezizomycotina</taxon>
        <taxon>Dothideomycetes</taxon>
        <taxon>Pleosporomycetidae</taxon>
        <taxon>Mytilinidiales</taxon>
        <taxon>Argynnaceae</taxon>
        <taxon>Lepidopterella</taxon>
    </lineage>
</organism>
<evidence type="ECO:0000256" key="7">
    <source>
        <dbReference type="SAM" id="Phobius"/>
    </source>
</evidence>
<feature type="transmembrane region" description="Helical" evidence="7">
    <location>
        <begin position="546"/>
        <end position="564"/>
    </location>
</feature>
<dbReference type="Gene3D" id="1.20.1250.20">
    <property type="entry name" value="MFS general substrate transporter like domains"/>
    <property type="match status" value="1"/>
</dbReference>
<sequence length="606" mass="65020">MESNMASSMESNKESKPTVDTPEQIEESFAPTSVSLTKPSRRGPTTYLAIAGIVIGYIAAQEIALMPGTVLADINAKLGPKPYYYWVPLTGNLSSIVGWNLSGSLSDFYGRRYMLILGNIIALVGAIVCATSDQIWVLMLASCIAGFGGGCQGQASPILSEIFQRKHRGIVQGLLYISPLPFIATGTLIGQSMTKHATWRWVYFINIILTAVSGIMVVLFYHPAPKKRAGYSWSVSSMLRGFGHFDWIGCFLLAVFIAMTGLAIAWGGFGIHKWSSAAILVPLLLGWASLFFLGLWELYGTSHHIKRVDTGCHPLFPPSLFSNFRGFFLLLWVAALACFAEAVISGFWPNEIAILYTTDPFKSGRYQLAPGLGLIVGIIVAGFSMRSIKHTHLQLSAASFFMSLFIGLLATLTPNSIRPGLAYTALADFFGGAMKLLIVVSAQLAFGDEVIGTATGVLNIARGIGPAFAICFYLTILRSRVTATLPNRVAEAVLPLGLPMTSLPALLMAIASQDQAALMKVPGITPAVLETAIEATKLSYAAAFRICYYVAMATGLIAAIMAFFTKDVTPAMTDHLSVDLASSERGFLAKEQDGRNVGGEEGNGAS</sequence>
<keyword evidence="4 7" id="KW-1133">Transmembrane helix</keyword>
<dbReference type="EMBL" id="KV744893">
    <property type="protein sequence ID" value="OCK82285.1"/>
    <property type="molecule type" value="Genomic_DNA"/>
</dbReference>
<feature type="compositionally biased region" description="Low complexity" evidence="6">
    <location>
        <begin position="1"/>
        <end position="10"/>
    </location>
</feature>
<dbReference type="GO" id="GO:0022857">
    <property type="term" value="F:transmembrane transporter activity"/>
    <property type="evidence" value="ECO:0007669"/>
    <property type="project" value="InterPro"/>
</dbReference>
<feature type="transmembrane region" description="Helical" evidence="7">
    <location>
        <begin position="274"/>
        <end position="296"/>
    </location>
</feature>
<comment type="subcellular location">
    <subcellularLocation>
        <location evidence="1">Membrane</location>
        <topology evidence="1">Multi-pass membrane protein</topology>
    </subcellularLocation>
</comment>
<feature type="transmembrane region" description="Helical" evidence="7">
    <location>
        <begin position="397"/>
        <end position="417"/>
    </location>
</feature>
<dbReference type="InterPro" id="IPR010573">
    <property type="entry name" value="MFS_Str1/Tri12-like"/>
</dbReference>
<dbReference type="Proteomes" id="UP000250266">
    <property type="component" value="Unassembled WGS sequence"/>
</dbReference>
<feature type="transmembrane region" description="Helical" evidence="7">
    <location>
        <begin position="170"/>
        <end position="189"/>
    </location>
</feature>
<feature type="transmembrane region" description="Helical" evidence="7">
    <location>
        <begin position="83"/>
        <end position="101"/>
    </location>
</feature>
<accession>A0A8E2EE00</accession>
<dbReference type="PANTHER" id="PTHR23501:SF109">
    <property type="entry name" value="MAJOR FACILITATOR SUPERFAMILY (MFS) PROFILE DOMAIN-CONTAINING PROTEIN-RELATED"/>
    <property type="match status" value="1"/>
</dbReference>
<keyword evidence="2" id="KW-0813">Transport</keyword>
<evidence type="ECO:0000256" key="4">
    <source>
        <dbReference type="ARBA" id="ARBA00022989"/>
    </source>
</evidence>
<dbReference type="PANTHER" id="PTHR23501">
    <property type="entry name" value="MAJOR FACILITATOR SUPERFAMILY"/>
    <property type="match status" value="1"/>
</dbReference>
<feature type="transmembrane region" description="Helical" evidence="7">
    <location>
        <begin position="47"/>
        <end position="71"/>
    </location>
</feature>
<keyword evidence="10" id="KW-1185">Reference proteome</keyword>
<dbReference type="GO" id="GO:0005886">
    <property type="term" value="C:plasma membrane"/>
    <property type="evidence" value="ECO:0007669"/>
    <property type="project" value="TreeGrafter"/>
</dbReference>
<dbReference type="Pfam" id="PF06609">
    <property type="entry name" value="TRI12"/>
    <property type="match status" value="1"/>
</dbReference>
<keyword evidence="3 7" id="KW-0812">Transmembrane</keyword>
<evidence type="ECO:0000256" key="2">
    <source>
        <dbReference type="ARBA" id="ARBA00022448"/>
    </source>
</evidence>
<dbReference type="AlphaFoldDB" id="A0A8E2EE00"/>
<dbReference type="SUPFAM" id="SSF103473">
    <property type="entry name" value="MFS general substrate transporter"/>
    <property type="match status" value="1"/>
</dbReference>
<protein>
    <submittedName>
        <fullName evidence="9">MFS general substrate transporter</fullName>
    </submittedName>
</protein>
<keyword evidence="5 7" id="KW-0472">Membrane</keyword>
<feature type="transmembrane region" description="Helical" evidence="7">
    <location>
        <begin position="327"/>
        <end position="348"/>
    </location>
</feature>
<evidence type="ECO:0000259" key="8">
    <source>
        <dbReference type="PROSITE" id="PS50850"/>
    </source>
</evidence>
<feature type="transmembrane region" description="Helical" evidence="7">
    <location>
        <begin position="201"/>
        <end position="224"/>
    </location>
</feature>
<evidence type="ECO:0000256" key="5">
    <source>
        <dbReference type="ARBA" id="ARBA00023136"/>
    </source>
</evidence>
<evidence type="ECO:0000313" key="10">
    <source>
        <dbReference type="Proteomes" id="UP000250266"/>
    </source>
</evidence>
<evidence type="ECO:0000256" key="6">
    <source>
        <dbReference type="SAM" id="MobiDB-lite"/>
    </source>
</evidence>
<evidence type="ECO:0000256" key="1">
    <source>
        <dbReference type="ARBA" id="ARBA00004141"/>
    </source>
</evidence>
<feature type="transmembrane region" description="Helical" evidence="7">
    <location>
        <begin position="489"/>
        <end position="510"/>
    </location>
</feature>
<gene>
    <name evidence="9" type="ORF">K432DRAFT_441712</name>
</gene>
<dbReference type="OrthoDB" id="2587356at2759"/>
<name>A0A8E2EE00_9PEZI</name>
<evidence type="ECO:0000313" key="9">
    <source>
        <dbReference type="EMBL" id="OCK82285.1"/>
    </source>
</evidence>
<feature type="transmembrane region" description="Helical" evidence="7">
    <location>
        <begin position="113"/>
        <end position="130"/>
    </location>
</feature>
<feature type="region of interest" description="Disordered" evidence="6">
    <location>
        <begin position="1"/>
        <end position="40"/>
    </location>
</feature>
<feature type="transmembrane region" description="Helical" evidence="7">
    <location>
        <begin position="368"/>
        <end position="385"/>
    </location>
</feature>
<feature type="transmembrane region" description="Helical" evidence="7">
    <location>
        <begin position="423"/>
        <end position="445"/>
    </location>
</feature>